<feature type="compositionally biased region" description="Basic and acidic residues" evidence="1">
    <location>
        <begin position="338"/>
        <end position="352"/>
    </location>
</feature>
<keyword evidence="2" id="KW-0472">Membrane</keyword>
<feature type="region of interest" description="Disordered" evidence="1">
    <location>
        <begin position="265"/>
        <end position="352"/>
    </location>
</feature>
<keyword evidence="4" id="KW-1185">Reference proteome</keyword>
<accession>A0A0C2XK07</accession>
<evidence type="ECO:0008006" key="5">
    <source>
        <dbReference type="Google" id="ProtNLM"/>
    </source>
</evidence>
<keyword evidence="2" id="KW-0812">Transmembrane</keyword>
<feature type="transmembrane region" description="Helical" evidence="2">
    <location>
        <begin position="93"/>
        <end position="115"/>
    </location>
</feature>
<proteinExistence type="predicted"/>
<dbReference type="PANTHER" id="PTHR28077:SF1">
    <property type="entry name" value="INOSITOL PHOSPHORYLCERAMIDE SYNTHASE REGULATORY SUBUNIT KEI1"/>
    <property type="match status" value="1"/>
</dbReference>
<organism evidence="3 4">
    <name type="scientific">Amanita muscaria (strain Koide BX008)</name>
    <dbReference type="NCBI Taxonomy" id="946122"/>
    <lineage>
        <taxon>Eukaryota</taxon>
        <taxon>Fungi</taxon>
        <taxon>Dikarya</taxon>
        <taxon>Basidiomycota</taxon>
        <taxon>Agaricomycotina</taxon>
        <taxon>Agaricomycetes</taxon>
        <taxon>Agaricomycetidae</taxon>
        <taxon>Agaricales</taxon>
        <taxon>Pluteineae</taxon>
        <taxon>Amanitaceae</taxon>
        <taxon>Amanita</taxon>
    </lineage>
</organism>
<dbReference type="InParanoid" id="A0A0C2XK07"/>
<dbReference type="STRING" id="946122.A0A0C2XK07"/>
<dbReference type="InterPro" id="IPR013862">
    <property type="entry name" value="Kei1"/>
</dbReference>
<dbReference type="AlphaFoldDB" id="A0A0C2XK07"/>
<protein>
    <recommendedName>
        <fullName evidence="5">DUF1753-domain-containing protein</fullName>
    </recommendedName>
</protein>
<name>A0A0C2XK07_AMAMK</name>
<feature type="transmembrane region" description="Helical" evidence="2">
    <location>
        <begin position="163"/>
        <end position="185"/>
    </location>
</feature>
<evidence type="ECO:0000313" key="4">
    <source>
        <dbReference type="Proteomes" id="UP000054549"/>
    </source>
</evidence>
<dbReference type="GO" id="GO:0000139">
    <property type="term" value="C:Golgi membrane"/>
    <property type="evidence" value="ECO:0007669"/>
    <property type="project" value="TreeGrafter"/>
</dbReference>
<dbReference type="OrthoDB" id="3338076at2759"/>
<dbReference type="PANTHER" id="PTHR28077">
    <property type="entry name" value="INOSITOL PHOSPHORYLCERAMIDE SYNTHASE REGULATORY SUBUNIT KEI1"/>
    <property type="match status" value="1"/>
</dbReference>
<dbReference type="GO" id="GO:0006673">
    <property type="term" value="P:inositol phosphoceramide metabolic process"/>
    <property type="evidence" value="ECO:0007669"/>
    <property type="project" value="InterPro"/>
</dbReference>
<feature type="transmembrane region" description="Helical" evidence="2">
    <location>
        <begin position="42"/>
        <end position="72"/>
    </location>
</feature>
<evidence type="ECO:0000256" key="1">
    <source>
        <dbReference type="SAM" id="MobiDB-lite"/>
    </source>
</evidence>
<dbReference type="FunCoup" id="A0A0C2XK07">
    <property type="interactions" value="32"/>
</dbReference>
<keyword evidence="2" id="KW-1133">Transmembrane helix</keyword>
<evidence type="ECO:0000313" key="3">
    <source>
        <dbReference type="EMBL" id="KIL69413.1"/>
    </source>
</evidence>
<dbReference type="HOGENOM" id="CLU_063116_0_0_1"/>
<dbReference type="GO" id="GO:0070917">
    <property type="term" value="F:inositol phosphoceramide synthase regulator activity"/>
    <property type="evidence" value="ECO:0007669"/>
    <property type="project" value="InterPro"/>
</dbReference>
<gene>
    <name evidence="3" type="ORF">M378DRAFT_784045</name>
</gene>
<evidence type="ECO:0000256" key="2">
    <source>
        <dbReference type="SAM" id="Phobius"/>
    </source>
</evidence>
<dbReference type="GO" id="GO:0070916">
    <property type="term" value="C:inositol phosphoceramide synthase complex"/>
    <property type="evidence" value="ECO:0007669"/>
    <property type="project" value="TreeGrafter"/>
</dbReference>
<dbReference type="Proteomes" id="UP000054549">
    <property type="component" value="Unassembled WGS sequence"/>
</dbReference>
<dbReference type="EMBL" id="KN818226">
    <property type="protein sequence ID" value="KIL69413.1"/>
    <property type="molecule type" value="Genomic_DNA"/>
</dbReference>
<reference evidence="3 4" key="1">
    <citation type="submission" date="2014-04" db="EMBL/GenBank/DDBJ databases">
        <title>Evolutionary Origins and Diversification of the Mycorrhizal Mutualists.</title>
        <authorList>
            <consortium name="DOE Joint Genome Institute"/>
            <consortium name="Mycorrhizal Genomics Consortium"/>
            <person name="Kohler A."/>
            <person name="Kuo A."/>
            <person name="Nagy L.G."/>
            <person name="Floudas D."/>
            <person name="Copeland A."/>
            <person name="Barry K.W."/>
            <person name="Cichocki N."/>
            <person name="Veneault-Fourrey C."/>
            <person name="LaButti K."/>
            <person name="Lindquist E.A."/>
            <person name="Lipzen A."/>
            <person name="Lundell T."/>
            <person name="Morin E."/>
            <person name="Murat C."/>
            <person name="Riley R."/>
            <person name="Ohm R."/>
            <person name="Sun H."/>
            <person name="Tunlid A."/>
            <person name="Henrissat B."/>
            <person name="Grigoriev I.V."/>
            <person name="Hibbett D.S."/>
            <person name="Martin F."/>
        </authorList>
    </citation>
    <scope>NUCLEOTIDE SEQUENCE [LARGE SCALE GENOMIC DNA]</scope>
    <source>
        <strain evidence="3 4">Koide BX008</strain>
    </source>
</reference>
<sequence length="352" mass="39314">MKLMLRPEWRLWPFTSLLGVLDIKTGVTVALLFALLNKVAGVYGLIAVITGAGGSFAQLSLYIYSVLALIVLAWGLQMVKEEDPRQTFNFSHFFLVDHLFSSIWTVHFAINWWAFQPHDGRRQANSPAQEWMIEISHVANSTLSPAEREVAAMEIWQREKGTAAFVIIFSWLIRLYFVLLMYSYAVHLRKGSYRTLPLSRSASAATAAVPMSSNGPYDNTLGFMDEDEEIEDFYRVPIGVPSPKSAQYRRCSARAHKANSSISSFTDFVSAPGRPRKPSGHGRHDSQQKNHIRSVSQSAAVQGEIDALFDEEESTAYTSTSPRSRLGTEAGSSTATSDEERTVYSDRNKLSD</sequence>
<dbReference type="Pfam" id="PF08552">
    <property type="entry name" value="Kei1"/>
    <property type="match status" value="1"/>
</dbReference>